<dbReference type="AlphaFoldDB" id="A0A9D9D8C4"/>
<name>A0A9D9D8C4_9BACL</name>
<dbReference type="NCBIfam" id="NF040973">
    <property type="entry name" value="restrict_Sau3AI"/>
    <property type="match status" value="1"/>
</dbReference>
<protein>
    <submittedName>
        <fullName evidence="5">Restriction endonuclease</fullName>
    </submittedName>
</protein>
<keyword evidence="3" id="KW-0378">Hydrolase</keyword>
<organism evidence="5 6">
    <name type="scientific">Candidatus Scatoplasma merdavium</name>
    <dbReference type="NCBI Taxonomy" id="2840932"/>
    <lineage>
        <taxon>Bacteria</taxon>
        <taxon>Bacillati</taxon>
        <taxon>Bacillota</taxon>
        <taxon>Bacilli</taxon>
        <taxon>Bacillales</taxon>
        <taxon>Candidatus Scatoplasma</taxon>
    </lineage>
</organism>
<keyword evidence="2 5" id="KW-0255">Endonuclease</keyword>
<dbReference type="GO" id="GO:0003677">
    <property type="term" value="F:DNA binding"/>
    <property type="evidence" value="ECO:0007669"/>
    <property type="project" value="InterPro"/>
</dbReference>
<evidence type="ECO:0000256" key="1">
    <source>
        <dbReference type="ARBA" id="ARBA00022722"/>
    </source>
</evidence>
<dbReference type="SUPFAM" id="SSF52980">
    <property type="entry name" value="Restriction endonuclease-like"/>
    <property type="match status" value="2"/>
</dbReference>
<dbReference type="Gene3D" id="3.40.600.10">
    <property type="entry name" value="DNA mismatch repair MutH/Restriction endonuclease, type II"/>
    <property type="match status" value="2"/>
</dbReference>
<accession>A0A9D9D8C4</accession>
<evidence type="ECO:0000256" key="2">
    <source>
        <dbReference type="ARBA" id="ARBA00022759"/>
    </source>
</evidence>
<proteinExistence type="predicted"/>
<dbReference type="InterPro" id="IPR037057">
    <property type="entry name" value="DNA_rep_MutH/T2_RE_sf"/>
</dbReference>
<evidence type="ECO:0000313" key="5">
    <source>
        <dbReference type="EMBL" id="MBO8414403.1"/>
    </source>
</evidence>
<reference evidence="5" key="2">
    <citation type="journal article" date="2021" name="PeerJ">
        <title>Extensive microbial diversity within the chicken gut microbiome revealed by metagenomics and culture.</title>
        <authorList>
            <person name="Gilroy R."/>
            <person name="Ravi A."/>
            <person name="Getino M."/>
            <person name="Pursley I."/>
            <person name="Horton D.L."/>
            <person name="Alikhan N.F."/>
            <person name="Baker D."/>
            <person name="Gharbi K."/>
            <person name="Hall N."/>
            <person name="Watson M."/>
            <person name="Adriaenssens E.M."/>
            <person name="Foster-Nyarko E."/>
            <person name="Jarju S."/>
            <person name="Secka A."/>
            <person name="Antonio M."/>
            <person name="Oren A."/>
            <person name="Chaudhuri R.R."/>
            <person name="La Ragione R."/>
            <person name="Hildebrand F."/>
            <person name="Pallen M.J."/>
        </authorList>
    </citation>
    <scope>NUCLEOTIDE SEQUENCE</scope>
    <source>
        <strain evidence="5">1748</strain>
    </source>
</reference>
<reference evidence="5" key="1">
    <citation type="submission" date="2020-10" db="EMBL/GenBank/DDBJ databases">
        <authorList>
            <person name="Gilroy R."/>
        </authorList>
    </citation>
    <scope>NUCLEOTIDE SEQUENCE</scope>
    <source>
        <strain evidence="5">1748</strain>
    </source>
</reference>
<dbReference type="InterPro" id="IPR011335">
    <property type="entry name" value="Restrct_endonuc-II-like"/>
</dbReference>
<evidence type="ECO:0000259" key="4">
    <source>
        <dbReference type="SMART" id="SM00927"/>
    </source>
</evidence>
<evidence type="ECO:0000256" key="3">
    <source>
        <dbReference type="ARBA" id="ARBA00022801"/>
    </source>
</evidence>
<dbReference type="GO" id="GO:0004519">
    <property type="term" value="F:endonuclease activity"/>
    <property type="evidence" value="ECO:0007669"/>
    <property type="project" value="UniProtKB-KW"/>
</dbReference>
<feature type="domain" description="DNA mismatch repair MutH/Type II restriction enzyme Sau3AI" evidence="4">
    <location>
        <begin position="59"/>
        <end position="159"/>
    </location>
</feature>
<dbReference type="Proteomes" id="UP000823629">
    <property type="component" value="Unassembled WGS sequence"/>
</dbReference>
<sequence length="467" mass="54810">MSINENSLLNLYSSIEQILETANKANHHRISEFNINHRSLNKKAKGSIGQIVEEGIFHYPVNSRAEADFNNLGVELKVTGLKMLKNHKLAMKERLVLNIINYFDEAKVDFEHSSFWLKNKLLLIMFYLYEYERNDSNYMILESVLHKFLPKDLEIIKSDWEIIHEKILNGEAQNISEADTMYLGACTKGADAASSYRDQPNSHIKARQRAYCLKASYMNSFVDKVFNNKTYEEITNFDEIKEHSFEYVINARLSCFFGKTEEELIDEFDINSTAKSRFHLLCAKMLGIDGSINNSDEFRKANIELKTIRIEENGTIREHMSFPHFVYKNIINEDWEESDIFNKFYSTKFLFVVFKKDDGKYRLNKIKLWNMPYQDIERYVKPVFEKTKEVVARGEIIKEVRNGKYFTNFLGSTFNGVCHVRPHDQQGINKTKKGLELPVQDKVTGLTRYTKHCFWLDRNYILKQIND</sequence>
<dbReference type="EMBL" id="JADING010000082">
    <property type="protein sequence ID" value="MBO8414403.1"/>
    <property type="molecule type" value="Genomic_DNA"/>
</dbReference>
<gene>
    <name evidence="5" type="ORF">IAC78_02870</name>
</gene>
<comment type="caution">
    <text evidence="5">The sequence shown here is derived from an EMBL/GenBank/DDBJ whole genome shotgun (WGS) entry which is preliminary data.</text>
</comment>
<dbReference type="GO" id="GO:0016787">
    <property type="term" value="F:hydrolase activity"/>
    <property type="evidence" value="ECO:0007669"/>
    <property type="project" value="UniProtKB-KW"/>
</dbReference>
<keyword evidence="1" id="KW-0540">Nuclease</keyword>
<dbReference type="CDD" id="cd22356">
    <property type="entry name" value="Sau3AI_N-like"/>
    <property type="match status" value="1"/>
</dbReference>
<dbReference type="SMART" id="SM00927">
    <property type="entry name" value="MutH"/>
    <property type="match status" value="1"/>
</dbReference>
<dbReference type="Pfam" id="PF02976">
    <property type="entry name" value="MutH"/>
    <property type="match status" value="2"/>
</dbReference>
<dbReference type="InterPro" id="IPR011337">
    <property type="entry name" value="DNA_rep_MutH/RE_typeII_Sau3AI"/>
</dbReference>
<dbReference type="CDD" id="cd22355">
    <property type="entry name" value="Sau3AI_C"/>
    <property type="match status" value="1"/>
</dbReference>
<evidence type="ECO:0000313" key="6">
    <source>
        <dbReference type="Proteomes" id="UP000823629"/>
    </source>
</evidence>